<protein>
    <submittedName>
        <fullName evidence="1">Uncharacterized protein</fullName>
    </submittedName>
</protein>
<dbReference type="RefSeq" id="WP_281258367.1">
    <property type="nucleotide sequence ID" value="NZ_FZNP01000009.1"/>
</dbReference>
<reference evidence="2" key="1">
    <citation type="submission" date="2017-06" db="EMBL/GenBank/DDBJ databases">
        <authorList>
            <person name="Varghese N."/>
            <person name="Submissions S."/>
        </authorList>
    </citation>
    <scope>NUCLEOTIDE SEQUENCE [LARGE SCALE GENOMIC DNA]</scope>
    <source>
        <strain evidence="2">DSM 44485</strain>
    </source>
</reference>
<gene>
    <name evidence="1" type="ORF">SAMN06265355_109289</name>
</gene>
<evidence type="ECO:0000313" key="1">
    <source>
        <dbReference type="EMBL" id="SNS00590.1"/>
    </source>
</evidence>
<dbReference type="EMBL" id="FZNP01000009">
    <property type="protein sequence ID" value="SNS00590.1"/>
    <property type="molecule type" value="Genomic_DNA"/>
</dbReference>
<organism evidence="1 2">
    <name type="scientific">Actinomadura mexicana</name>
    <dbReference type="NCBI Taxonomy" id="134959"/>
    <lineage>
        <taxon>Bacteria</taxon>
        <taxon>Bacillati</taxon>
        <taxon>Actinomycetota</taxon>
        <taxon>Actinomycetes</taxon>
        <taxon>Streptosporangiales</taxon>
        <taxon>Thermomonosporaceae</taxon>
        <taxon>Actinomadura</taxon>
    </lineage>
</organism>
<sequence length="44" mass="4741">MRNDAPAAVEMPPLAIIAHWPLDPELVSETFLQGAEGILQARTA</sequence>
<proteinExistence type="predicted"/>
<keyword evidence="2" id="KW-1185">Reference proteome</keyword>
<dbReference type="AlphaFoldDB" id="A0A239AYF9"/>
<evidence type="ECO:0000313" key="2">
    <source>
        <dbReference type="Proteomes" id="UP000198420"/>
    </source>
</evidence>
<name>A0A239AYF9_9ACTN</name>
<dbReference type="Proteomes" id="UP000198420">
    <property type="component" value="Unassembled WGS sequence"/>
</dbReference>
<accession>A0A239AYF9</accession>